<dbReference type="AlphaFoldDB" id="A0A3A8PFC2"/>
<accession>A0A3A8PFC2</accession>
<reference evidence="2" key="1">
    <citation type="submission" date="2018-09" db="EMBL/GenBank/DDBJ databases">
        <authorList>
            <person name="Livingstone P.G."/>
            <person name="Whitworth D.E."/>
        </authorList>
    </citation>
    <scope>NUCLEOTIDE SEQUENCE [LARGE SCALE GENOMIC DNA]</scope>
    <source>
        <strain evidence="2">CA051B</strain>
    </source>
</reference>
<protein>
    <submittedName>
        <fullName evidence="1">Uncharacterized protein</fullName>
    </submittedName>
</protein>
<evidence type="ECO:0000313" key="2">
    <source>
        <dbReference type="Proteomes" id="UP000272888"/>
    </source>
</evidence>
<dbReference type="EMBL" id="RAWB01000333">
    <property type="protein sequence ID" value="RKH53321.1"/>
    <property type="molecule type" value="Genomic_DNA"/>
</dbReference>
<comment type="caution">
    <text evidence="1">The sequence shown here is derived from an EMBL/GenBank/DDBJ whole genome shotgun (WGS) entry which is preliminary data.</text>
</comment>
<name>A0A3A8PFC2_9BACT</name>
<evidence type="ECO:0000313" key="1">
    <source>
        <dbReference type="EMBL" id="RKH53321.1"/>
    </source>
</evidence>
<proteinExistence type="predicted"/>
<dbReference type="Proteomes" id="UP000272888">
    <property type="component" value="Unassembled WGS sequence"/>
</dbReference>
<gene>
    <name evidence="1" type="ORF">D7V93_26940</name>
</gene>
<keyword evidence="2" id="KW-1185">Reference proteome</keyword>
<sequence length="524" mass="59051">MPTSGEVLGGVAGLFDWKPRRSAQDRTWREYITGGTVREETRCGILREFIEDGFRGAGSPLTPEGLPVAHLQSISELVQVLVAHASWWDDLCDRRKKALPIGASRFINTVMLRLAVVELAVRLAPLGTLHLPQLESLKEKPERIDVPEHLLTTLLRQLLKESKITRNALSEALNVTKEAVDQWLAKGKVIGLKRLDEIAEIVAHKLGGSAEVAKGLLRIARLMTQVFEGLREQVGQEELNGLIEGLWRLTQVACRECGRQVEFLPDMERDQVLGQLIVLGSAVWPGPLLRNAMLVQEEDDSWRRVISALPHQWEWILAEALAAEQQSLKMREVCIQEGFKYLMLDEAQVAMNKVVNVLVPKERLPTVLVEMEQRPPKEALELMVALIFQHGQSLVSEGAGPNAWRELLGLGESCRYLMRSANTPEHHAALNLLSWFNYVQALMLLQMTMKSISNEELLTSTAWDEQVREALEALPPIPEPVNPDLEETFHVLMDVKGTLEETLRWLREIRGRVTRERGLRATSP</sequence>
<organism evidence="1 2">
    <name type="scientific">Corallococcus llansteffanensis</name>
    <dbReference type="NCBI Taxonomy" id="2316731"/>
    <lineage>
        <taxon>Bacteria</taxon>
        <taxon>Pseudomonadati</taxon>
        <taxon>Myxococcota</taxon>
        <taxon>Myxococcia</taxon>
        <taxon>Myxococcales</taxon>
        <taxon>Cystobacterineae</taxon>
        <taxon>Myxococcaceae</taxon>
        <taxon>Corallococcus</taxon>
    </lineage>
</organism>